<dbReference type="AlphaFoldDB" id="A0A0H2MJB5"/>
<sequence>MKKSSFKTLFYLSNEDVNIVEIKRLDLPETADKSDIFHWLLFGNDCSIQKLTFVSMNEENGFQLREFKEGKLRFNDDIGFYDTETSHALQCNRPNELPDTLASLLENYLT</sequence>
<comment type="caution">
    <text evidence="1">The sequence shown here is derived from an EMBL/GenBank/DDBJ whole genome shotgun (WGS) entry which is preliminary data.</text>
</comment>
<dbReference type="OrthoDB" id="8479879at2"/>
<evidence type="ECO:0000313" key="1">
    <source>
        <dbReference type="EMBL" id="KLN62483.1"/>
    </source>
</evidence>
<dbReference type="EMBL" id="LAQL01000002">
    <property type="protein sequence ID" value="KLN62483.1"/>
    <property type="molecule type" value="Genomic_DNA"/>
</dbReference>
<dbReference type="RefSeq" id="WP_047762604.1">
    <property type="nucleotide sequence ID" value="NZ_LAQL01000002.1"/>
</dbReference>
<protein>
    <submittedName>
        <fullName evidence="1">Uncharacterized protein</fullName>
    </submittedName>
</protein>
<proteinExistence type="predicted"/>
<name>A0A0H2MJB5_9PROT</name>
<evidence type="ECO:0000313" key="2">
    <source>
        <dbReference type="Proteomes" id="UP000035444"/>
    </source>
</evidence>
<reference evidence="1 2" key="1">
    <citation type="submission" date="2015-03" db="EMBL/GenBank/DDBJ databases">
        <title>Genome Sequence of Kiloniella spongiae MEBiC09566, isolated from a marine sponge.</title>
        <authorList>
            <person name="Shao Z."/>
            <person name="Wang L."/>
            <person name="Li X."/>
        </authorList>
    </citation>
    <scope>NUCLEOTIDE SEQUENCE [LARGE SCALE GENOMIC DNA]</scope>
    <source>
        <strain evidence="1 2">MEBiC09566</strain>
    </source>
</reference>
<dbReference type="Proteomes" id="UP000035444">
    <property type="component" value="Unassembled WGS sequence"/>
</dbReference>
<accession>A0A0H2MJB5</accession>
<organism evidence="1 2">
    <name type="scientific">Kiloniella spongiae</name>
    <dbReference type="NCBI Taxonomy" id="1489064"/>
    <lineage>
        <taxon>Bacteria</taxon>
        <taxon>Pseudomonadati</taxon>
        <taxon>Pseudomonadota</taxon>
        <taxon>Alphaproteobacteria</taxon>
        <taxon>Rhodospirillales</taxon>
        <taxon>Kiloniellaceae</taxon>
        <taxon>Kiloniella</taxon>
    </lineage>
</organism>
<keyword evidence="2" id="KW-1185">Reference proteome</keyword>
<gene>
    <name evidence="1" type="ORF">WH96_03040</name>
</gene>